<protein>
    <submittedName>
        <fullName evidence="3">ABC transporter substrate-binding protein</fullName>
    </submittedName>
</protein>
<evidence type="ECO:0000313" key="4">
    <source>
        <dbReference type="Proteomes" id="UP001595773"/>
    </source>
</evidence>
<dbReference type="PROSITE" id="PS51257">
    <property type="entry name" value="PROKAR_LIPOPROTEIN"/>
    <property type="match status" value="1"/>
</dbReference>
<dbReference type="RefSeq" id="WP_230067189.1">
    <property type="nucleotide sequence ID" value="NZ_BAABLL010000003.1"/>
</dbReference>
<feature type="chain" id="PRO_5047067466" evidence="1">
    <location>
        <begin position="23"/>
        <end position="322"/>
    </location>
</feature>
<proteinExistence type="predicted"/>
<feature type="domain" description="ABC-type glycine betaine transport system substrate-binding" evidence="2">
    <location>
        <begin position="58"/>
        <end position="312"/>
    </location>
</feature>
<keyword evidence="4" id="KW-1185">Reference proteome</keyword>
<dbReference type="Pfam" id="PF04069">
    <property type="entry name" value="OpuAC"/>
    <property type="match status" value="1"/>
</dbReference>
<dbReference type="SUPFAM" id="SSF53850">
    <property type="entry name" value="Periplasmic binding protein-like II"/>
    <property type="match status" value="1"/>
</dbReference>
<feature type="signal peptide" evidence="1">
    <location>
        <begin position="1"/>
        <end position="22"/>
    </location>
</feature>
<dbReference type="EMBL" id="JBHSCQ010000006">
    <property type="protein sequence ID" value="MFC4265157.1"/>
    <property type="molecule type" value="Genomic_DNA"/>
</dbReference>
<sequence>MRLHRRVLTLGIAVLLVSGTSACSPEPIVVIPSVSESAGVVPLVVGTPTVPDGGSALEGSLLANVYAAALNAAGVKAVVSPVDANDPTSLSKLEQGGVDVLPGYSSLLLHAAVPSGPPDTVDATSASGVLSALKKALPASVSMLDAASAQDNDGLAVTAVTAEKYQLKTIEDLAKVCEKLVFGGSSAFRVSAYGVPALGSSYNCVPKGYEELGTSKNELLLALIRDDVQVADIHSSSPEISNNALVVLNDTKAIFPVQSVVPLVYSKKVPADVEGVLNKVSAALDNDGLINLNRLAAGNNYSTLAEAANAWLVQKGLLKANS</sequence>
<dbReference type="Gene3D" id="3.40.190.10">
    <property type="entry name" value="Periplasmic binding protein-like II"/>
    <property type="match status" value="1"/>
</dbReference>
<evidence type="ECO:0000256" key="1">
    <source>
        <dbReference type="SAM" id="SignalP"/>
    </source>
</evidence>
<gene>
    <name evidence="3" type="ORF">ACFOW9_06050</name>
</gene>
<accession>A0ABV8QZK1</accession>
<name>A0ABV8QZK1_9MICC</name>
<dbReference type="CDD" id="cd13606">
    <property type="entry name" value="PBP2_ProX_like"/>
    <property type="match status" value="1"/>
</dbReference>
<organism evidence="3 4">
    <name type="scientific">Arthrobacter cryoconiti</name>
    <dbReference type="NCBI Taxonomy" id="748907"/>
    <lineage>
        <taxon>Bacteria</taxon>
        <taxon>Bacillati</taxon>
        <taxon>Actinomycetota</taxon>
        <taxon>Actinomycetes</taxon>
        <taxon>Micrococcales</taxon>
        <taxon>Micrococcaceae</taxon>
        <taxon>Arthrobacter</taxon>
    </lineage>
</organism>
<dbReference type="Gene3D" id="3.40.190.120">
    <property type="entry name" value="Osmoprotection protein (prox), domain 2"/>
    <property type="match status" value="1"/>
</dbReference>
<dbReference type="Proteomes" id="UP001595773">
    <property type="component" value="Unassembled WGS sequence"/>
</dbReference>
<comment type="caution">
    <text evidence="3">The sequence shown here is derived from an EMBL/GenBank/DDBJ whole genome shotgun (WGS) entry which is preliminary data.</text>
</comment>
<keyword evidence="1" id="KW-0732">Signal</keyword>
<evidence type="ECO:0000313" key="3">
    <source>
        <dbReference type="EMBL" id="MFC4265157.1"/>
    </source>
</evidence>
<dbReference type="InterPro" id="IPR007210">
    <property type="entry name" value="ABC_Gly_betaine_transp_sub-bd"/>
</dbReference>
<reference evidence="4" key="1">
    <citation type="journal article" date="2019" name="Int. J. Syst. Evol. Microbiol.">
        <title>The Global Catalogue of Microorganisms (GCM) 10K type strain sequencing project: providing services to taxonomists for standard genome sequencing and annotation.</title>
        <authorList>
            <consortium name="The Broad Institute Genomics Platform"/>
            <consortium name="The Broad Institute Genome Sequencing Center for Infectious Disease"/>
            <person name="Wu L."/>
            <person name="Ma J."/>
        </authorList>
    </citation>
    <scope>NUCLEOTIDE SEQUENCE [LARGE SCALE GENOMIC DNA]</scope>
    <source>
        <strain evidence="4">CGMCC 1.10698</strain>
    </source>
</reference>
<evidence type="ECO:0000259" key="2">
    <source>
        <dbReference type="Pfam" id="PF04069"/>
    </source>
</evidence>